<feature type="modified residue" description="N6-(pyridoxal phosphate)lysine" evidence="4">
    <location>
        <position position="42"/>
    </location>
</feature>
<evidence type="ECO:0000256" key="3">
    <source>
        <dbReference type="ARBA" id="ARBA00023235"/>
    </source>
</evidence>
<dbReference type="EC" id="5.1.1.1" evidence="4"/>
<dbReference type="EMBL" id="JAAMFL010000001">
    <property type="protein sequence ID" value="MBS9337014.1"/>
    <property type="molecule type" value="Genomic_DNA"/>
</dbReference>
<dbReference type="Gene3D" id="3.20.20.10">
    <property type="entry name" value="Alanine racemase"/>
    <property type="match status" value="1"/>
</dbReference>
<comment type="similarity">
    <text evidence="4">Belongs to the alanine racemase family.</text>
</comment>
<comment type="cofactor">
    <cofactor evidence="1 4">
        <name>pyridoxal 5'-phosphate</name>
        <dbReference type="ChEBI" id="CHEBI:597326"/>
    </cofactor>
</comment>
<dbReference type="PANTHER" id="PTHR30511">
    <property type="entry name" value="ALANINE RACEMASE"/>
    <property type="match status" value="1"/>
</dbReference>
<comment type="caution">
    <text evidence="6">The sequence shown here is derived from an EMBL/GenBank/DDBJ whole genome shotgun (WGS) entry which is preliminary data.</text>
</comment>
<sequence>MNKNEALTRRGLAFLRSKEALVQNAKKTMAQAHAKRLIAVIKANAYGHGDVWAAKTLYEQLAVHDFAVATVKEALRVRAAFLKEDVQVLLLGVQPAEQAALMAENKIATVAGSFDWLRRAKESLKAEKRQQRLVVHLAVDTGMGRVGAKTEEELASMVDFVRQDESFELGGVMTHFATADDHNQAYYDQQLADFIHLVTDLDIPEKYWHLANSGSALFHADQVPTQTIRVGAALYGFNPADGEYALPIDLEPVGRLVGRIWAVHRLLKGESLSYGATYTAKKDEWVATVPIGYADGWTRRLSGMSVLVNGQREKVLGRVTMDQIVISLPEALPVNTEVTFIGQEGSESISIEDVARYAGTIPHEILTGISDRVPRVDVD</sequence>
<dbReference type="Pfam" id="PF01168">
    <property type="entry name" value="Ala_racemase_N"/>
    <property type="match status" value="1"/>
</dbReference>
<keyword evidence="2 4" id="KW-0663">Pyridoxal phosphate</keyword>
<comment type="function">
    <text evidence="4">Catalyzes the interconversion of L-alanine and D-alanine. May also act on other amino acids.</text>
</comment>
<reference evidence="6 7" key="1">
    <citation type="submission" date="2020-02" db="EMBL/GenBank/DDBJ databases">
        <title>Fructobacillus sp. isolated from paper mulberry of Taiwan.</title>
        <authorList>
            <person name="Lin S.-T."/>
        </authorList>
    </citation>
    <scope>NUCLEOTIDE SEQUENCE [LARGE SCALE GENOMIC DNA]</scope>
    <source>
        <strain evidence="6 7">S1-1</strain>
    </source>
</reference>
<evidence type="ECO:0000256" key="1">
    <source>
        <dbReference type="ARBA" id="ARBA00001933"/>
    </source>
</evidence>
<comment type="catalytic activity">
    <reaction evidence="4">
        <text>L-alanine = D-alanine</text>
        <dbReference type="Rhea" id="RHEA:20249"/>
        <dbReference type="ChEBI" id="CHEBI:57416"/>
        <dbReference type="ChEBI" id="CHEBI:57972"/>
        <dbReference type="EC" id="5.1.1.1"/>
    </reaction>
</comment>
<dbReference type="SUPFAM" id="SSF51419">
    <property type="entry name" value="PLP-binding barrel"/>
    <property type="match status" value="1"/>
</dbReference>
<dbReference type="PRINTS" id="PR00992">
    <property type="entry name" value="ALARACEMASE"/>
</dbReference>
<comment type="pathway">
    <text evidence="4">Amino-acid biosynthesis; D-alanine biosynthesis; D-alanine from L-alanine: step 1/1.</text>
</comment>
<feature type="active site" description="Proton acceptor; specific for L-alanine" evidence="4">
    <location>
        <position position="274"/>
    </location>
</feature>
<dbReference type="CDD" id="cd00430">
    <property type="entry name" value="PLPDE_III_AR"/>
    <property type="match status" value="1"/>
</dbReference>
<organism evidence="6 7">
    <name type="scientific">Fructobacillus parabroussonetiae</name>
    <dbReference type="NCBI Taxonomy" id="2713174"/>
    <lineage>
        <taxon>Bacteria</taxon>
        <taxon>Bacillati</taxon>
        <taxon>Bacillota</taxon>
        <taxon>Bacilli</taxon>
        <taxon>Lactobacillales</taxon>
        <taxon>Lactobacillaceae</taxon>
        <taxon>Fructobacillus</taxon>
    </lineage>
</organism>
<dbReference type="InterPro" id="IPR001608">
    <property type="entry name" value="Ala_racemase_N"/>
</dbReference>
<dbReference type="GO" id="GO:0008784">
    <property type="term" value="F:alanine racemase activity"/>
    <property type="evidence" value="ECO:0007669"/>
    <property type="project" value="UniProtKB-EC"/>
</dbReference>
<evidence type="ECO:0000313" key="7">
    <source>
        <dbReference type="Proteomes" id="UP001519503"/>
    </source>
</evidence>
<dbReference type="Gene3D" id="2.40.37.10">
    <property type="entry name" value="Lyase, Ornithine Decarboxylase, Chain A, domain 1"/>
    <property type="match status" value="1"/>
</dbReference>
<evidence type="ECO:0000256" key="4">
    <source>
        <dbReference type="HAMAP-Rule" id="MF_01201"/>
    </source>
</evidence>
<dbReference type="NCBIfam" id="TIGR00492">
    <property type="entry name" value="alr"/>
    <property type="match status" value="1"/>
</dbReference>
<dbReference type="Proteomes" id="UP001519503">
    <property type="component" value="Unassembled WGS sequence"/>
</dbReference>
<accession>A0ABS5QUZ5</accession>
<gene>
    <name evidence="6" type="primary">alr</name>
    <name evidence="6" type="ORF">G6R30_00835</name>
</gene>
<feature type="binding site" evidence="4">
    <location>
        <position position="321"/>
    </location>
    <ligand>
        <name>substrate</name>
    </ligand>
</feature>
<evidence type="ECO:0000256" key="2">
    <source>
        <dbReference type="ARBA" id="ARBA00022898"/>
    </source>
</evidence>
<name>A0ABS5QUZ5_9LACO</name>
<dbReference type="InterPro" id="IPR020622">
    <property type="entry name" value="Ala_racemase_pyridoxalP-BS"/>
</dbReference>
<keyword evidence="7" id="KW-1185">Reference proteome</keyword>
<evidence type="ECO:0000259" key="5">
    <source>
        <dbReference type="SMART" id="SM01005"/>
    </source>
</evidence>
<dbReference type="RefSeq" id="WP_213820531.1">
    <property type="nucleotide sequence ID" value="NZ_JAAMFL010000001.1"/>
</dbReference>
<dbReference type="SUPFAM" id="SSF50621">
    <property type="entry name" value="Alanine racemase C-terminal domain-like"/>
    <property type="match status" value="1"/>
</dbReference>
<feature type="binding site" evidence="4">
    <location>
        <position position="145"/>
    </location>
    <ligand>
        <name>substrate</name>
    </ligand>
</feature>
<proteinExistence type="inferred from homology"/>
<dbReference type="PANTHER" id="PTHR30511:SF0">
    <property type="entry name" value="ALANINE RACEMASE, CATABOLIC-RELATED"/>
    <property type="match status" value="1"/>
</dbReference>
<dbReference type="InterPro" id="IPR029066">
    <property type="entry name" value="PLP-binding_barrel"/>
</dbReference>
<dbReference type="Pfam" id="PF00842">
    <property type="entry name" value="Ala_racemase_C"/>
    <property type="match status" value="1"/>
</dbReference>
<evidence type="ECO:0000313" key="6">
    <source>
        <dbReference type="EMBL" id="MBS9337014.1"/>
    </source>
</evidence>
<dbReference type="InterPro" id="IPR011079">
    <property type="entry name" value="Ala_racemase_C"/>
</dbReference>
<dbReference type="InterPro" id="IPR009006">
    <property type="entry name" value="Ala_racemase/Decarboxylase_C"/>
</dbReference>
<feature type="active site" description="Proton acceptor; specific for D-alanine" evidence="4">
    <location>
        <position position="42"/>
    </location>
</feature>
<feature type="domain" description="Alanine racemase C-terminal" evidence="5">
    <location>
        <begin position="253"/>
        <end position="378"/>
    </location>
</feature>
<protein>
    <recommendedName>
        <fullName evidence="4">Alanine racemase</fullName>
        <ecNumber evidence="4">5.1.1.1</ecNumber>
    </recommendedName>
</protein>
<dbReference type="PROSITE" id="PS00395">
    <property type="entry name" value="ALANINE_RACEMASE"/>
    <property type="match status" value="1"/>
</dbReference>
<dbReference type="InterPro" id="IPR000821">
    <property type="entry name" value="Ala_racemase"/>
</dbReference>
<keyword evidence="3 4" id="KW-0413">Isomerase</keyword>
<dbReference type="HAMAP" id="MF_01201">
    <property type="entry name" value="Ala_racemase"/>
    <property type="match status" value="1"/>
</dbReference>
<dbReference type="SMART" id="SM01005">
    <property type="entry name" value="Ala_racemase_C"/>
    <property type="match status" value="1"/>
</dbReference>